<evidence type="ECO:0000256" key="7">
    <source>
        <dbReference type="ARBA" id="ARBA00022723"/>
    </source>
</evidence>
<feature type="transmembrane region" description="Helical" evidence="13">
    <location>
        <begin position="58"/>
        <end position="78"/>
    </location>
</feature>
<evidence type="ECO:0000256" key="8">
    <source>
        <dbReference type="ARBA" id="ARBA00022982"/>
    </source>
</evidence>
<comment type="caution">
    <text evidence="15">The sequence shown here is derived from an EMBL/GenBank/DDBJ whole genome shotgun (WGS) entry which is preliminary data.</text>
</comment>
<evidence type="ECO:0000259" key="14">
    <source>
        <dbReference type="Pfam" id="PF01292"/>
    </source>
</evidence>
<keyword evidence="8" id="KW-0249">Electron transport</keyword>
<dbReference type="OrthoDB" id="1247465at2"/>
<keyword evidence="6 13" id="KW-0812">Transmembrane</keyword>
<keyword evidence="4" id="KW-1003">Cell membrane</keyword>
<dbReference type="GO" id="GO:0005886">
    <property type="term" value="C:plasma membrane"/>
    <property type="evidence" value="ECO:0007669"/>
    <property type="project" value="UniProtKB-SubCell"/>
</dbReference>
<dbReference type="InterPro" id="IPR011577">
    <property type="entry name" value="Cyt_b561_bac/Ni-Hgenase"/>
</dbReference>
<accession>A0A501XT36</accession>
<feature type="domain" description="Cytochrome b561 bacterial/Ni-hydrogenase" evidence="14">
    <location>
        <begin position="8"/>
        <end position="187"/>
    </location>
</feature>
<evidence type="ECO:0000256" key="10">
    <source>
        <dbReference type="ARBA" id="ARBA00023004"/>
    </source>
</evidence>
<name>A0A501XT36_9SPHN</name>
<comment type="similarity">
    <text evidence="12">Belongs to the cytochrome b561 family.</text>
</comment>
<keyword evidence="11 13" id="KW-0472">Membrane</keyword>
<keyword evidence="10" id="KW-0408">Iron</keyword>
<dbReference type="PANTHER" id="PTHR30529">
    <property type="entry name" value="CYTOCHROME B561"/>
    <property type="match status" value="1"/>
</dbReference>
<evidence type="ECO:0000256" key="13">
    <source>
        <dbReference type="SAM" id="Phobius"/>
    </source>
</evidence>
<feature type="transmembrane region" description="Helical" evidence="13">
    <location>
        <begin position="99"/>
        <end position="123"/>
    </location>
</feature>
<proteinExistence type="inferred from homology"/>
<evidence type="ECO:0000313" key="16">
    <source>
        <dbReference type="Proteomes" id="UP000319897"/>
    </source>
</evidence>
<keyword evidence="7" id="KW-0479">Metal-binding</keyword>
<dbReference type="SUPFAM" id="SSF81342">
    <property type="entry name" value="Transmembrane di-heme cytochromes"/>
    <property type="match status" value="1"/>
</dbReference>
<dbReference type="GO" id="GO:0046872">
    <property type="term" value="F:metal ion binding"/>
    <property type="evidence" value="ECO:0007669"/>
    <property type="project" value="UniProtKB-KW"/>
</dbReference>
<dbReference type="EMBL" id="VFSU01000011">
    <property type="protein sequence ID" value="TPE63750.1"/>
    <property type="molecule type" value="Genomic_DNA"/>
</dbReference>
<evidence type="ECO:0000256" key="5">
    <source>
        <dbReference type="ARBA" id="ARBA00022617"/>
    </source>
</evidence>
<dbReference type="GO" id="GO:0022904">
    <property type="term" value="P:respiratory electron transport chain"/>
    <property type="evidence" value="ECO:0007669"/>
    <property type="project" value="InterPro"/>
</dbReference>
<evidence type="ECO:0000256" key="4">
    <source>
        <dbReference type="ARBA" id="ARBA00022475"/>
    </source>
</evidence>
<feature type="transmembrane region" description="Helical" evidence="13">
    <location>
        <begin position="154"/>
        <end position="171"/>
    </location>
</feature>
<evidence type="ECO:0000256" key="3">
    <source>
        <dbReference type="ARBA" id="ARBA00022448"/>
    </source>
</evidence>
<dbReference type="InterPro" id="IPR052168">
    <property type="entry name" value="Cytochrome_b561_oxidase"/>
</dbReference>
<dbReference type="GO" id="GO:0020037">
    <property type="term" value="F:heme binding"/>
    <property type="evidence" value="ECO:0007669"/>
    <property type="project" value="TreeGrafter"/>
</dbReference>
<dbReference type="InterPro" id="IPR016174">
    <property type="entry name" value="Di-haem_cyt_TM"/>
</dbReference>
<reference evidence="15 16" key="1">
    <citation type="submission" date="2019-06" db="EMBL/GenBank/DDBJ databases">
        <authorList>
            <person name="Lee I."/>
            <person name="Jang G.I."/>
            <person name="Hwang C.Y."/>
        </authorList>
    </citation>
    <scope>NUCLEOTIDE SEQUENCE [LARGE SCALE GENOMIC DNA]</scope>
    <source>
        <strain evidence="15 16">PAMC 28131</strain>
    </source>
</reference>
<gene>
    <name evidence="15" type="ORF">FJQ54_02545</name>
</gene>
<keyword evidence="9 13" id="KW-1133">Transmembrane helix</keyword>
<evidence type="ECO:0000256" key="2">
    <source>
        <dbReference type="ARBA" id="ARBA00004651"/>
    </source>
</evidence>
<dbReference type="Proteomes" id="UP000319897">
    <property type="component" value="Unassembled WGS sequence"/>
</dbReference>
<sequence length="194" mass="21233">MTAARSSYSAAAITLHWLIALMIIGNFAGGLLMDDLLKPDATAAQKQLGFAIVQLHKSFGLTVLVLSLLRLALRLFAGTPPLPAHMTSIERLLAKLTHWGFYAVMILLPLSGWVMVSASPLGFPTMWFGLFEWPHLPIGTSKAISGGASEAHELLAWFGVALFVLHVGGALKHHFLDRDDVLARMLPYLRRKQP</sequence>
<dbReference type="RefSeq" id="WP_140926811.1">
    <property type="nucleotide sequence ID" value="NZ_VFSU01000011.1"/>
</dbReference>
<evidence type="ECO:0000256" key="12">
    <source>
        <dbReference type="ARBA" id="ARBA00037975"/>
    </source>
</evidence>
<comment type="subcellular location">
    <subcellularLocation>
        <location evidence="2">Cell membrane</location>
        <topology evidence="2">Multi-pass membrane protein</topology>
    </subcellularLocation>
</comment>
<keyword evidence="5" id="KW-0349">Heme</keyword>
<keyword evidence="3" id="KW-0813">Transport</keyword>
<feature type="transmembrane region" description="Helical" evidence="13">
    <location>
        <begin position="12"/>
        <end position="33"/>
    </location>
</feature>
<dbReference type="Gene3D" id="1.20.950.20">
    <property type="entry name" value="Transmembrane di-heme cytochromes, Chain C"/>
    <property type="match status" value="1"/>
</dbReference>
<dbReference type="PANTHER" id="PTHR30529:SF1">
    <property type="entry name" value="CYTOCHROME B561 HOMOLOG 2"/>
    <property type="match status" value="1"/>
</dbReference>
<evidence type="ECO:0000256" key="1">
    <source>
        <dbReference type="ARBA" id="ARBA00001970"/>
    </source>
</evidence>
<protein>
    <submittedName>
        <fullName evidence="15">Cytochrome b</fullName>
    </submittedName>
</protein>
<comment type="cofactor">
    <cofactor evidence="1">
        <name>heme b</name>
        <dbReference type="ChEBI" id="CHEBI:60344"/>
    </cofactor>
</comment>
<dbReference type="GO" id="GO:0009055">
    <property type="term" value="F:electron transfer activity"/>
    <property type="evidence" value="ECO:0007669"/>
    <property type="project" value="InterPro"/>
</dbReference>
<evidence type="ECO:0000256" key="9">
    <source>
        <dbReference type="ARBA" id="ARBA00022989"/>
    </source>
</evidence>
<evidence type="ECO:0000256" key="6">
    <source>
        <dbReference type="ARBA" id="ARBA00022692"/>
    </source>
</evidence>
<keyword evidence="16" id="KW-1185">Reference proteome</keyword>
<organism evidence="15 16">
    <name type="scientific">Sandaracinobacter neustonicus</name>
    <dbReference type="NCBI Taxonomy" id="1715348"/>
    <lineage>
        <taxon>Bacteria</taxon>
        <taxon>Pseudomonadati</taxon>
        <taxon>Pseudomonadota</taxon>
        <taxon>Alphaproteobacteria</taxon>
        <taxon>Sphingomonadales</taxon>
        <taxon>Sphingosinicellaceae</taxon>
        <taxon>Sandaracinobacter</taxon>
    </lineage>
</organism>
<evidence type="ECO:0000256" key="11">
    <source>
        <dbReference type="ARBA" id="ARBA00023136"/>
    </source>
</evidence>
<dbReference type="Pfam" id="PF01292">
    <property type="entry name" value="Ni_hydr_CYTB"/>
    <property type="match status" value="1"/>
</dbReference>
<evidence type="ECO:0000313" key="15">
    <source>
        <dbReference type="EMBL" id="TPE63750.1"/>
    </source>
</evidence>
<dbReference type="AlphaFoldDB" id="A0A501XT36"/>